<dbReference type="EMBL" id="DQ890022">
    <property type="protein sequence ID" value="ABT16037.1"/>
    <property type="molecule type" value="Genomic_DNA"/>
</dbReference>
<proteinExistence type="predicted"/>
<reference evidence="1 2" key="1">
    <citation type="journal article" date="2007" name="Virology">
        <title>Sequence and annotation of the 314-kb MT325 and the 321-kb FR483 viruses that infect Chlorella Pbi.</title>
        <authorList>
            <person name="Fitzgerald L.A."/>
            <person name="Graves M.V."/>
            <person name="Li X."/>
            <person name="Feldblyum T."/>
            <person name="Hartigan J."/>
            <person name="Van Etten J.L."/>
        </authorList>
    </citation>
    <scope>NUCLEOTIDE SEQUENCE [LARGE SCALE GENOMIC DNA]</scope>
    <source>
        <strain evidence="1 2">FR483</strain>
    </source>
</reference>
<dbReference type="GeneID" id="5469832"/>
<accession>A7J8A6</accession>
<evidence type="ECO:0000313" key="2">
    <source>
        <dbReference type="Proteomes" id="UP000204095"/>
    </source>
</evidence>
<protein>
    <submittedName>
        <fullName evidence="1">Uncharacterized protein n752L</fullName>
    </submittedName>
</protein>
<evidence type="ECO:0000313" key="1">
    <source>
        <dbReference type="EMBL" id="ABT16037.1"/>
    </source>
</evidence>
<gene>
    <name evidence="1" type="primary">n752L</name>
    <name evidence="1" type="ORF">FR483_n752L</name>
</gene>
<dbReference type="Proteomes" id="UP000204095">
    <property type="component" value="Segment"/>
</dbReference>
<name>A7J8A6_PBCVF</name>
<organismHost>
    <name type="scientific">Paramecium bursaria</name>
    <dbReference type="NCBI Taxonomy" id="74790"/>
</organismHost>
<dbReference type="RefSeq" id="YP_001426384.1">
    <property type="nucleotide sequence ID" value="NC_008603.1"/>
</dbReference>
<organism evidence="1 2">
    <name type="scientific">Paramecium bursaria Chlorella virus FR483</name>
    <name type="common">PBCV-FR483</name>
    <dbReference type="NCBI Taxonomy" id="399781"/>
    <lineage>
        <taxon>Viruses</taxon>
        <taxon>Varidnaviria</taxon>
        <taxon>Bamfordvirae</taxon>
        <taxon>Nucleocytoviricota</taxon>
        <taxon>Megaviricetes</taxon>
        <taxon>Algavirales</taxon>
        <taxon>Phycodnaviridae</taxon>
        <taxon>Chlorovirus</taxon>
        <taxon>Chlorovirus conductrix</taxon>
        <taxon>Paramecium bursaria Chlorella virus A1</taxon>
    </lineage>
</organism>
<sequence length="82" mass="10041">MLSLETRMEMYPRLYQMCMVQEFYLIVEHCLLILENLKSLEELSHLRLTLRCSQEWMEKRLIWHGYLISNQIICNTQTYPPM</sequence>
<dbReference type="KEGG" id="vg:5469832"/>